<dbReference type="PROSITE" id="PS50283">
    <property type="entry name" value="NA_SOLUT_SYMP_3"/>
    <property type="match status" value="1"/>
</dbReference>
<accession>A0AAV4H4Q4</accession>
<evidence type="ECO:0000256" key="12">
    <source>
        <dbReference type="SAM" id="Phobius"/>
    </source>
</evidence>
<evidence type="ECO:0000256" key="6">
    <source>
        <dbReference type="ARBA" id="ARBA00022989"/>
    </source>
</evidence>
<keyword evidence="9 12" id="KW-0472">Membrane</keyword>
<comment type="subcellular location">
    <subcellularLocation>
        <location evidence="1">Cell membrane</location>
        <topology evidence="1">Multi-pass membrane protein</topology>
    </subcellularLocation>
</comment>
<proteinExistence type="inferred from homology"/>
<keyword evidence="8" id="KW-0406">Ion transport</keyword>
<comment type="caution">
    <text evidence="13">The sequence shown here is derived from an EMBL/GenBank/DDBJ whole genome shotgun (WGS) entry which is preliminary data.</text>
</comment>
<evidence type="ECO:0000256" key="5">
    <source>
        <dbReference type="ARBA" id="ARBA00022692"/>
    </source>
</evidence>
<organism evidence="13 14">
    <name type="scientific">Elysia marginata</name>
    <dbReference type="NCBI Taxonomy" id="1093978"/>
    <lineage>
        <taxon>Eukaryota</taxon>
        <taxon>Metazoa</taxon>
        <taxon>Spiralia</taxon>
        <taxon>Lophotrochozoa</taxon>
        <taxon>Mollusca</taxon>
        <taxon>Gastropoda</taxon>
        <taxon>Heterobranchia</taxon>
        <taxon>Euthyneura</taxon>
        <taxon>Panpulmonata</taxon>
        <taxon>Sacoglossa</taxon>
        <taxon>Placobranchoidea</taxon>
        <taxon>Plakobranchidae</taxon>
        <taxon>Elysia</taxon>
    </lineage>
</organism>
<keyword evidence="14" id="KW-1185">Reference proteome</keyword>
<reference evidence="13 14" key="1">
    <citation type="journal article" date="2021" name="Elife">
        <title>Chloroplast acquisition without the gene transfer in kleptoplastic sea slugs, Plakobranchus ocellatus.</title>
        <authorList>
            <person name="Maeda T."/>
            <person name="Takahashi S."/>
            <person name="Yoshida T."/>
            <person name="Shimamura S."/>
            <person name="Takaki Y."/>
            <person name="Nagai Y."/>
            <person name="Toyoda A."/>
            <person name="Suzuki Y."/>
            <person name="Arimoto A."/>
            <person name="Ishii H."/>
            <person name="Satoh N."/>
            <person name="Nishiyama T."/>
            <person name="Hasebe M."/>
            <person name="Maruyama T."/>
            <person name="Minagawa J."/>
            <person name="Obokata J."/>
            <person name="Shigenobu S."/>
        </authorList>
    </citation>
    <scope>NUCLEOTIDE SEQUENCE [LARGE SCALE GENOMIC DNA]</scope>
</reference>
<keyword evidence="4" id="KW-1003">Cell membrane</keyword>
<evidence type="ECO:0000256" key="2">
    <source>
        <dbReference type="ARBA" id="ARBA00006434"/>
    </source>
</evidence>
<feature type="transmembrane region" description="Helical" evidence="12">
    <location>
        <begin position="20"/>
        <end position="46"/>
    </location>
</feature>
<gene>
    <name evidence="13" type="ORF">ElyMa_000863700</name>
</gene>
<keyword evidence="6 12" id="KW-1133">Transmembrane helix</keyword>
<dbReference type="Gene3D" id="1.20.1730.10">
    <property type="entry name" value="Sodium/glucose cotransporter"/>
    <property type="match status" value="1"/>
</dbReference>
<dbReference type="EMBL" id="BMAT01001774">
    <property type="protein sequence ID" value="GFR92251.1"/>
    <property type="molecule type" value="Genomic_DNA"/>
</dbReference>
<dbReference type="PANTHER" id="PTHR42985">
    <property type="entry name" value="SODIUM-COUPLED MONOCARBOXYLATE TRANSPORTER"/>
    <property type="match status" value="1"/>
</dbReference>
<evidence type="ECO:0000256" key="7">
    <source>
        <dbReference type="ARBA" id="ARBA00023053"/>
    </source>
</evidence>
<keyword evidence="7" id="KW-0915">Sodium</keyword>
<evidence type="ECO:0000256" key="4">
    <source>
        <dbReference type="ARBA" id="ARBA00022475"/>
    </source>
</evidence>
<name>A0AAV4H4Q4_9GAST</name>
<keyword evidence="10" id="KW-0739">Sodium transport</keyword>
<dbReference type="Pfam" id="PF00474">
    <property type="entry name" value="SSF"/>
    <property type="match status" value="1"/>
</dbReference>
<dbReference type="InterPro" id="IPR051163">
    <property type="entry name" value="Sodium:Solute_Symporter_SSF"/>
</dbReference>
<keyword evidence="3" id="KW-0813">Transport</keyword>
<protein>
    <submittedName>
        <fullName evidence="13">Sodium-coupled monocarboxylate transporter 1</fullName>
    </submittedName>
</protein>
<comment type="similarity">
    <text evidence="2 11">Belongs to the sodium:solute symporter (SSF) (TC 2.A.21) family.</text>
</comment>
<dbReference type="AlphaFoldDB" id="A0AAV4H4Q4"/>
<dbReference type="Proteomes" id="UP000762676">
    <property type="component" value="Unassembled WGS sequence"/>
</dbReference>
<dbReference type="PANTHER" id="PTHR42985:SF40">
    <property type="entry name" value="LD47995P-RELATED"/>
    <property type="match status" value="1"/>
</dbReference>
<evidence type="ECO:0000313" key="13">
    <source>
        <dbReference type="EMBL" id="GFR92251.1"/>
    </source>
</evidence>
<dbReference type="InterPro" id="IPR001734">
    <property type="entry name" value="Na/solute_symporter"/>
</dbReference>
<dbReference type="InterPro" id="IPR038377">
    <property type="entry name" value="Na/Glc_symporter_sf"/>
</dbReference>
<sequence>MINITIRTLTNHSRYQSEGIHVFCTLVGLLQTILYQAIVLLLPALALEACADLPLYISVALIGSVGTVYTTIGGFKSVIWTDAFQTVIVFVGIFANVIKGRDH</sequence>
<evidence type="ECO:0000313" key="14">
    <source>
        <dbReference type="Proteomes" id="UP000762676"/>
    </source>
</evidence>
<dbReference type="GO" id="GO:0005886">
    <property type="term" value="C:plasma membrane"/>
    <property type="evidence" value="ECO:0007669"/>
    <property type="project" value="UniProtKB-SubCell"/>
</dbReference>
<keyword evidence="5 12" id="KW-0812">Transmembrane</keyword>
<feature type="transmembrane region" description="Helical" evidence="12">
    <location>
        <begin position="53"/>
        <end position="72"/>
    </location>
</feature>
<evidence type="ECO:0000256" key="9">
    <source>
        <dbReference type="ARBA" id="ARBA00023136"/>
    </source>
</evidence>
<evidence type="ECO:0000256" key="10">
    <source>
        <dbReference type="ARBA" id="ARBA00023201"/>
    </source>
</evidence>
<evidence type="ECO:0000256" key="3">
    <source>
        <dbReference type="ARBA" id="ARBA00022448"/>
    </source>
</evidence>
<evidence type="ECO:0000256" key="1">
    <source>
        <dbReference type="ARBA" id="ARBA00004651"/>
    </source>
</evidence>
<dbReference type="GO" id="GO:0015293">
    <property type="term" value="F:symporter activity"/>
    <property type="evidence" value="ECO:0007669"/>
    <property type="project" value="TreeGrafter"/>
</dbReference>
<evidence type="ECO:0000256" key="8">
    <source>
        <dbReference type="ARBA" id="ARBA00023065"/>
    </source>
</evidence>
<evidence type="ECO:0000256" key="11">
    <source>
        <dbReference type="RuleBase" id="RU362091"/>
    </source>
</evidence>
<dbReference type="GO" id="GO:0006814">
    <property type="term" value="P:sodium ion transport"/>
    <property type="evidence" value="ECO:0007669"/>
    <property type="project" value="UniProtKB-KW"/>
</dbReference>